<name>A0ABP1FUB9_9CHLO</name>
<keyword evidence="2" id="KW-0732">Signal</keyword>
<keyword evidence="1" id="KW-0472">Membrane</keyword>
<gene>
    <name evidence="3" type="primary">g5016</name>
    <name evidence="3" type="ORF">VP750_LOCUS4280</name>
</gene>
<comment type="caution">
    <text evidence="3">The sequence shown here is derived from an EMBL/GenBank/DDBJ whole genome shotgun (WGS) entry which is preliminary data.</text>
</comment>
<keyword evidence="1" id="KW-1133">Transmembrane helix</keyword>
<feature type="transmembrane region" description="Helical" evidence="1">
    <location>
        <begin position="230"/>
        <end position="248"/>
    </location>
</feature>
<feature type="signal peptide" evidence="2">
    <location>
        <begin position="1"/>
        <end position="16"/>
    </location>
</feature>
<proteinExistence type="predicted"/>
<feature type="chain" id="PRO_5047521223" evidence="2">
    <location>
        <begin position="17"/>
        <end position="252"/>
    </location>
</feature>
<dbReference type="EMBL" id="CAXHTA020000007">
    <property type="protein sequence ID" value="CAL5222621.1"/>
    <property type="molecule type" value="Genomic_DNA"/>
</dbReference>
<organism evidence="3 4">
    <name type="scientific">Coccomyxa viridis</name>
    <dbReference type="NCBI Taxonomy" id="1274662"/>
    <lineage>
        <taxon>Eukaryota</taxon>
        <taxon>Viridiplantae</taxon>
        <taxon>Chlorophyta</taxon>
        <taxon>core chlorophytes</taxon>
        <taxon>Trebouxiophyceae</taxon>
        <taxon>Trebouxiophyceae incertae sedis</taxon>
        <taxon>Coccomyxaceae</taxon>
        <taxon>Coccomyxa</taxon>
    </lineage>
</organism>
<accession>A0ABP1FUB9</accession>
<evidence type="ECO:0000313" key="4">
    <source>
        <dbReference type="Proteomes" id="UP001497392"/>
    </source>
</evidence>
<protein>
    <submittedName>
        <fullName evidence="3">G5016 protein</fullName>
    </submittedName>
</protein>
<keyword evidence="1" id="KW-0812">Transmembrane</keyword>
<reference evidence="3 4" key="1">
    <citation type="submission" date="2024-06" db="EMBL/GenBank/DDBJ databases">
        <authorList>
            <person name="Kraege A."/>
            <person name="Thomma B."/>
        </authorList>
    </citation>
    <scope>NUCLEOTIDE SEQUENCE [LARGE SCALE GENOMIC DNA]</scope>
</reference>
<evidence type="ECO:0000256" key="2">
    <source>
        <dbReference type="SAM" id="SignalP"/>
    </source>
</evidence>
<dbReference type="Proteomes" id="UP001497392">
    <property type="component" value="Unassembled WGS sequence"/>
</dbReference>
<evidence type="ECO:0000313" key="3">
    <source>
        <dbReference type="EMBL" id="CAL5222621.1"/>
    </source>
</evidence>
<evidence type="ECO:0000256" key="1">
    <source>
        <dbReference type="SAM" id="Phobius"/>
    </source>
</evidence>
<keyword evidence="4" id="KW-1185">Reference proteome</keyword>
<sequence>MLRLFLIAILLSVCSATKPTNTTYLQYKFHGSVAALNQSATKWFGELHDQVPLGYPGLAAALAKLSIANFGAAVLALAQRNVTVNSPICANDSHLPIRKCLGRSNATTYNTLRTIVNAQERACKDGISSLINNSFETAVRKCFVTGNSSCATQAPVCIQNLAQDLDKQLSTMLTHSALHKRDNVTADSLQSNYTALQKSNRKLAVDLTIVAAIGDAFAFLFFMTNPITETFLPFVFITVALGLAAAEVHRTR</sequence>